<gene>
    <name evidence="2" type="ORF">AKAME5_002607900</name>
</gene>
<dbReference type="PANTHER" id="PTHR14383">
    <property type="entry name" value="SWAP-70 RECOMBINASE"/>
    <property type="match status" value="1"/>
</dbReference>
<keyword evidence="3" id="KW-1185">Reference proteome</keyword>
<evidence type="ECO:0000256" key="1">
    <source>
        <dbReference type="SAM" id="Coils"/>
    </source>
</evidence>
<dbReference type="Proteomes" id="UP001279410">
    <property type="component" value="Unassembled WGS sequence"/>
</dbReference>
<comment type="caution">
    <text evidence="2">The sequence shown here is derived from an EMBL/GenBank/DDBJ whole genome shotgun (WGS) entry which is preliminary data.</text>
</comment>
<dbReference type="GO" id="GO:0005737">
    <property type="term" value="C:cytoplasm"/>
    <property type="evidence" value="ECO:0007669"/>
    <property type="project" value="TreeGrafter"/>
</dbReference>
<evidence type="ECO:0000313" key="3">
    <source>
        <dbReference type="Proteomes" id="UP001279410"/>
    </source>
</evidence>
<name>A0AAD3RNB5_LATJO</name>
<dbReference type="PANTHER" id="PTHR14383:SF6">
    <property type="entry name" value="SWITCH-ASSOCIATED PROTEIN 70"/>
    <property type="match status" value="1"/>
</dbReference>
<proteinExistence type="predicted"/>
<reference evidence="2" key="1">
    <citation type="submission" date="2022-08" db="EMBL/GenBank/DDBJ databases">
        <title>Genome sequencing of akame (Lates japonicus).</title>
        <authorList>
            <person name="Hashiguchi Y."/>
            <person name="Takahashi H."/>
        </authorList>
    </citation>
    <scope>NUCLEOTIDE SEQUENCE</scope>
    <source>
        <strain evidence="2">Kochi</strain>
    </source>
</reference>
<protein>
    <submittedName>
        <fullName evidence="2">Switch-associated protein 70</fullName>
    </submittedName>
</protein>
<keyword evidence="1" id="KW-0175">Coiled coil</keyword>
<dbReference type="EMBL" id="BRZM01002464">
    <property type="protein sequence ID" value="GLD74747.1"/>
    <property type="molecule type" value="Genomic_DNA"/>
</dbReference>
<dbReference type="AlphaFoldDB" id="A0AAD3RNB5"/>
<sequence>MRKLQARLLEEEALKRAELEQIHLQQQRVLSQTEAEKQELAAEQLAKERELQTAVQQLQRLKKERQGALEQYEEVSRKLERAANKTKTWKDKVAKHEGLVRLIQPGHKEPQRITNWGPASFTDTELEMRKKSWQERKNQGAQAQ</sequence>
<evidence type="ECO:0000313" key="2">
    <source>
        <dbReference type="EMBL" id="GLD74747.1"/>
    </source>
</evidence>
<organism evidence="2 3">
    <name type="scientific">Lates japonicus</name>
    <name type="common">Japanese lates</name>
    <dbReference type="NCBI Taxonomy" id="270547"/>
    <lineage>
        <taxon>Eukaryota</taxon>
        <taxon>Metazoa</taxon>
        <taxon>Chordata</taxon>
        <taxon>Craniata</taxon>
        <taxon>Vertebrata</taxon>
        <taxon>Euteleostomi</taxon>
        <taxon>Actinopterygii</taxon>
        <taxon>Neopterygii</taxon>
        <taxon>Teleostei</taxon>
        <taxon>Neoteleostei</taxon>
        <taxon>Acanthomorphata</taxon>
        <taxon>Carangaria</taxon>
        <taxon>Carangaria incertae sedis</taxon>
        <taxon>Centropomidae</taxon>
        <taxon>Lates</taxon>
    </lineage>
</organism>
<accession>A0AAD3RNB5</accession>
<dbReference type="GO" id="GO:0005634">
    <property type="term" value="C:nucleus"/>
    <property type="evidence" value="ECO:0007669"/>
    <property type="project" value="TreeGrafter"/>
</dbReference>
<feature type="coiled-coil region" evidence="1">
    <location>
        <begin position="1"/>
        <end position="92"/>
    </location>
</feature>